<feature type="compositionally biased region" description="Basic and acidic residues" evidence="1">
    <location>
        <begin position="205"/>
        <end position="216"/>
    </location>
</feature>
<reference evidence="2" key="1">
    <citation type="journal article" date="2019" name="Sci. Rep.">
        <title>Draft genome of Tanacetum cinerariifolium, the natural source of mosquito coil.</title>
        <authorList>
            <person name="Yamashiro T."/>
            <person name="Shiraishi A."/>
            <person name="Satake H."/>
            <person name="Nakayama K."/>
        </authorList>
    </citation>
    <scope>NUCLEOTIDE SEQUENCE</scope>
</reference>
<feature type="compositionally biased region" description="Basic and acidic residues" evidence="1">
    <location>
        <begin position="247"/>
        <end position="257"/>
    </location>
</feature>
<evidence type="ECO:0000256" key="1">
    <source>
        <dbReference type="SAM" id="MobiDB-lite"/>
    </source>
</evidence>
<proteinExistence type="predicted"/>
<comment type="caution">
    <text evidence="2">The sequence shown here is derived from an EMBL/GenBank/DDBJ whole genome shotgun (WGS) entry which is preliminary data.</text>
</comment>
<gene>
    <name evidence="2" type="ORF">Tci_024894</name>
</gene>
<name>A0A6L2KUD0_TANCI</name>
<protein>
    <submittedName>
        <fullName evidence="2">Monodehydroascorbate reductase</fullName>
    </submittedName>
</protein>
<organism evidence="2">
    <name type="scientific">Tanacetum cinerariifolium</name>
    <name type="common">Dalmatian daisy</name>
    <name type="synonym">Chrysanthemum cinerariifolium</name>
    <dbReference type="NCBI Taxonomy" id="118510"/>
    <lineage>
        <taxon>Eukaryota</taxon>
        <taxon>Viridiplantae</taxon>
        <taxon>Streptophyta</taxon>
        <taxon>Embryophyta</taxon>
        <taxon>Tracheophyta</taxon>
        <taxon>Spermatophyta</taxon>
        <taxon>Magnoliopsida</taxon>
        <taxon>eudicotyledons</taxon>
        <taxon>Gunneridae</taxon>
        <taxon>Pentapetalae</taxon>
        <taxon>asterids</taxon>
        <taxon>campanulids</taxon>
        <taxon>Asterales</taxon>
        <taxon>Asteraceae</taxon>
        <taxon>Asteroideae</taxon>
        <taxon>Anthemideae</taxon>
        <taxon>Anthemidinae</taxon>
        <taxon>Tanacetum</taxon>
    </lineage>
</organism>
<accession>A0A6L2KUD0</accession>
<evidence type="ECO:0000313" key="2">
    <source>
        <dbReference type="EMBL" id="GEU52916.1"/>
    </source>
</evidence>
<dbReference type="EMBL" id="BKCJ010003090">
    <property type="protein sequence ID" value="GEU52916.1"/>
    <property type="molecule type" value="Genomic_DNA"/>
</dbReference>
<feature type="region of interest" description="Disordered" evidence="1">
    <location>
        <begin position="175"/>
        <end position="257"/>
    </location>
</feature>
<sequence length="312" mass="35999">MSLTAYVDADHAGCQDTRRSTSGSAQFIDPPFEEEILAFIRKLGDSRNIKSLFDAKVEILPQPWRTFGTIINKCLSGKVTGNDLLLLSRAQILWGMYYQKNVDYVNLLWEDLVYQIENKVSKKNKDMYYLRYTKVIINHFMLKDQSIPRRNKEGTSVIPWVPDVPLYGSKDEQISWKSSDDENDNENESDNNGDDFVHFNSSTFDEEKRRKEKLDEKEEGSDQGFHTPSHFESTDDEAYDEVTQGDNVEKEKLDEEKTNKDKEVNELYKDVNINLEGRDIEMIDALLANVQATQVIEDTHVIMTAVTSEVQQ</sequence>
<feature type="compositionally biased region" description="Acidic residues" evidence="1">
    <location>
        <begin position="181"/>
        <end position="193"/>
    </location>
</feature>
<dbReference type="AlphaFoldDB" id="A0A6L2KUD0"/>